<evidence type="ECO:0000313" key="2">
    <source>
        <dbReference type="EMBL" id="GJN19763.1"/>
    </source>
</evidence>
<comment type="caution">
    <text evidence="2">The sequence shown here is derived from an EMBL/GenBank/DDBJ whole genome shotgun (WGS) entry which is preliminary data.</text>
</comment>
<accession>A0AAV5EBQ4</accession>
<keyword evidence="3" id="KW-1185">Reference proteome</keyword>
<organism evidence="2 3">
    <name type="scientific">Eleusine coracana subsp. coracana</name>
    <dbReference type="NCBI Taxonomy" id="191504"/>
    <lineage>
        <taxon>Eukaryota</taxon>
        <taxon>Viridiplantae</taxon>
        <taxon>Streptophyta</taxon>
        <taxon>Embryophyta</taxon>
        <taxon>Tracheophyta</taxon>
        <taxon>Spermatophyta</taxon>
        <taxon>Magnoliopsida</taxon>
        <taxon>Liliopsida</taxon>
        <taxon>Poales</taxon>
        <taxon>Poaceae</taxon>
        <taxon>PACMAD clade</taxon>
        <taxon>Chloridoideae</taxon>
        <taxon>Cynodonteae</taxon>
        <taxon>Eleusininae</taxon>
        <taxon>Eleusine</taxon>
    </lineage>
</organism>
<feature type="compositionally biased region" description="Low complexity" evidence="1">
    <location>
        <begin position="202"/>
        <end position="212"/>
    </location>
</feature>
<feature type="region of interest" description="Disordered" evidence="1">
    <location>
        <begin position="189"/>
        <end position="222"/>
    </location>
</feature>
<feature type="region of interest" description="Disordered" evidence="1">
    <location>
        <begin position="1"/>
        <end position="58"/>
    </location>
</feature>
<name>A0AAV5EBQ4_ELECO</name>
<evidence type="ECO:0000256" key="1">
    <source>
        <dbReference type="SAM" id="MobiDB-lite"/>
    </source>
</evidence>
<gene>
    <name evidence="2" type="primary">gb07072</name>
    <name evidence="2" type="ORF">PR202_gb07072</name>
</gene>
<proteinExistence type="predicted"/>
<dbReference type="AlphaFoldDB" id="A0AAV5EBQ4"/>
<dbReference type="Proteomes" id="UP001054889">
    <property type="component" value="Unassembled WGS sequence"/>
</dbReference>
<reference evidence="2" key="2">
    <citation type="submission" date="2021-12" db="EMBL/GenBank/DDBJ databases">
        <title>Resequencing data analysis of finger millet.</title>
        <authorList>
            <person name="Hatakeyama M."/>
            <person name="Aluri S."/>
            <person name="Balachadran M.T."/>
            <person name="Sivarajan S.R."/>
            <person name="Poveda L."/>
            <person name="Shimizu-Inatsugi R."/>
            <person name="Schlapbach R."/>
            <person name="Sreeman S.M."/>
            <person name="Shimizu K.K."/>
        </authorList>
    </citation>
    <scope>NUCLEOTIDE SEQUENCE</scope>
</reference>
<dbReference type="EMBL" id="BQKI01000074">
    <property type="protein sequence ID" value="GJN19763.1"/>
    <property type="molecule type" value="Genomic_DNA"/>
</dbReference>
<protein>
    <submittedName>
        <fullName evidence="2">Uncharacterized protein</fullName>
    </submittedName>
</protein>
<evidence type="ECO:0000313" key="3">
    <source>
        <dbReference type="Proteomes" id="UP001054889"/>
    </source>
</evidence>
<reference evidence="2" key="1">
    <citation type="journal article" date="2018" name="DNA Res.">
        <title>Multiple hybrid de novo genome assembly of finger millet, an orphan allotetraploid crop.</title>
        <authorList>
            <person name="Hatakeyama M."/>
            <person name="Aluri S."/>
            <person name="Balachadran M.T."/>
            <person name="Sivarajan S.R."/>
            <person name="Patrignani A."/>
            <person name="Gruter S."/>
            <person name="Poveda L."/>
            <person name="Shimizu-Inatsugi R."/>
            <person name="Baeten J."/>
            <person name="Francoijs K.J."/>
            <person name="Nataraja K.N."/>
            <person name="Reddy Y.A.N."/>
            <person name="Phadnis S."/>
            <person name="Ravikumar R.L."/>
            <person name="Schlapbach R."/>
            <person name="Sreeman S.M."/>
            <person name="Shimizu K.K."/>
        </authorList>
    </citation>
    <scope>NUCLEOTIDE SEQUENCE</scope>
</reference>
<feature type="compositionally biased region" description="Polar residues" evidence="1">
    <location>
        <begin position="40"/>
        <end position="58"/>
    </location>
</feature>
<sequence>MYPGHALSPPAAERQQPVRTPGLEVDDLSASSSPPPFWTRNRSGENASGSSQTSWSRPIASQDQGFQIIVGDVDLEVVELLDTEEHVEEVLFVVAGHMPVRAANVLMDDLAADLAEVDEAGTEAAAEGSSSGKKSPTLNPVNRVLHCTSTNTAANRSPEDHTAEHVIGQVQAGTRSGSETATELLGRRGAHGYATPNPAEQGTTTSPTGSTSKGRKAPCGGTLTCPSSGQLFMAS</sequence>